<feature type="disulfide bond" evidence="5">
    <location>
        <begin position="135"/>
        <end position="142"/>
    </location>
</feature>
<evidence type="ECO:0000256" key="1">
    <source>
        <dbReference type="ARBA" id="ARBA00004613"/>
    </source>
</evidence>
<name>A0ABP0FXG2_CLALP</name>
<dbReference type="InterPro" id="IPR036857">
    <property type="entry name" value="Thyroglobulin_1_sf"/>
</dbReference>
<dbReference type="SMART" id="SM00211">
    <property type="entry name" value="TY"/>
    <property type="match status" value="2"/>
</dbReference>
<comment type="subcellular location">
    <subcellularLocation>
        <location evidence="1">Secreted</location>
    </subcellularLocation>
</comment>
<feature type="chain" id="PRO_5046809651" description="Thyroglobulin type-1 domain-containing protein" evidence="6">
    <location>
        <begin position="20"/>
        <end position="163"/>
    </location>
</feature>
<dbReference type="PANTHER" id="PTHR12352">
    <property type="entry name" value="SECRETED MODULAR CALCIUM-BINDING PROTEIN"/>
    <property type="match status" value="1"/>
</dbReference>
<keyword evidence="6" id="KW-0732">Signal</keyword>
<dbReference type="Gene3D" id="4.10.800.10">
    <property type="entry name" value="Thyroglobulin type-1"/>
    <property type="match status" value="2"/>
</dbReference>
<dbReference type="PROSITE" id="PS51162">
    <property type="entry name" value="THYROGLOBULIN_1_2"/>
    <property type="match status" value="2"/>
</dbReference>
<dbReference type="CDD" id="cd00191">
    <property type="entry name" value="TY"/>
    <property type="match status" value="2"/>
</dbReference>
<comment type="caution">
    <text evidence="8">The sequence shown here is derived from an EMBL/GenBank/DDBJ whole genome shotgun (WGS) entry which is preliminary data.</text>
</comment>
<protein>
    <recommendedName>
        <fullName evidence="7">Thyroglobulin type-1 domain-containing protein</fullName>
    </recommendedName>
</protein>
<sequence>MRKLMTLLMCLLIYYITNIDIAMSGGRRSTCAQRYKAIRKHKKKNPNDLAVPELPQCDKKGQYLPKQCYSTGACWCSKPNGDVIPDTTTYNNESLLCCLEDKLNKLEIEAQYPDIQDGVDFPECAKNGSWIPLQCHDMGYSCWCVDSRGNKSDQFMPGDRECT</sequence>
<dbReference type="Pfam" id="PF00086">
    <property type="entry name" value="Thyroglobulin_1"/>
    <property type="match status" value="2"/>
</dbReference>
<dbReference type="InterPro" id="IPR000716">
    <property type="entry name" value="Thyroglobulin_1"/>
</dbReference>
<evidence type="ECO:0000256" key="3">
    <source>
        <dbReference type="ARBA" id="ARBA00022737"/>
    </source>
</evidence>
<accession>A0ABP0FXG2</accession>
<evidence type="ECO:0000256" key="4">
    <source>
        <dbReference type="ARBA" id="ARBA00023157"/>
    </source>
</evidence>
<reference evidence="8 9" key="1">
    <citation type="submission" date="2024-02" db="EMBL/GenBank/DDBJ databases">
        <authorList>
            <person name="Daric V."/>
            <person name="Darras S."/>
        </authorList>
    </citation>
    <scope>NUCLEOTIDE SEQUENCE [LARGE SCALE GENOMIC DNA]</scope>
</reference>
<organism evidence="8 9">
    <name type="scientific">Clavelina lepadiformis</name>
    <name type="common">Light-bulb sea squirt</name>
    <name type="synonym">Ascidia lepadiformis</name>
    <dbReference type="NCBI Taxonomy" id="159417"/>
    <lineage>
        <taxon>Eukaryota</taxon>
        <taxon>Metazoa</taxon>
        <taxon>Chordata</taxon>
        <taxon>Tunicata</taxon>
        <taxon>Ascidiacea</taxon>
        <taxon>Aplousobranchia</taxon>
        <taxon>Clavelinidae</taxon>
        <taxon>Clavelina</taxon>
    </lineage>
</organism>
<gene>
    <name evidence="8" type="ORF">CVLEPA_LOCUS14989</name>
</gene>
<comment type="caution">
    <text evidence="5">Lacks conserved residue(s) required for the propagation of feature annotation.</text>
</comment>
<evidence type="ECO:0000313" key="8">
    <source>
        <dbReference type="EMBL" id="CAK8683983.1"/>
    </source>
</evidence>
<evidence type="ECO:0000256" key="2">
    <source>
        <dbReference type="ARBA" id="ARBA00022525"/>
    </source>
</evidence>
<feature type="domain" description="Thyroglobulin type-1" evidence="7">
    <location>
        <begin position="98"/>
        <end position="162"/>
    </location>
</feature>
<feature type="signal peptide" evidence="6">
    <location>
        <begin position="1"/>
        <end position="19"/>
    </location>
</feature>
<keyword evidence="2" id="KW-0964">Secreted</keyword>
<dbReference type="SUPFAM" id="SSF57610">
    <property type="entry name" value="Thyroglobulin type-1 domain"/>
    <property type="match status" value="2"/>
</dbReference>
<dbReference type="PANTHER" id="PTHR12352:SF3">
    <property type="entry name" value="NIDOGEN-2"/>
    <property type="match status" value="1"/>
</dbReference>
<dbReference type="Proteomes" id="UP001642483">
    <property type="component" value="Unassembled WGS sequence"/>
</dbReference>
<feature type="domain" description="Thyroglobulin type-1" evidence="7">
    <location>
        <begin position="28"/>
        <end position="97"/>
    </location>
</feature>
<dbReference type="InterPro" id="IPR051950">
    <property type="entry name" value="Dev_reg/Prot_inhib"/>
</dbReference>
<dbReference type="EMBL" id="CAWYQH010000097">
    <property type="protein sequence ID" value="CAK8683983.1"/>
    <property type="molecule type" value="Genomic_DNA"/>
</dbReference>
<keyword evidence="9" id="KW-1185">Reference proteome</keyword>
<proteinExistence type="predicted"/>
<keyword evidence="3" id="KW-0677">Repeat</keyword>
<keyword evidence="4 5" id="KW-1015">Disulfide bond</keyword>
<evidence type="ECO:0000313" key="9">
    <source>
        <dbReference type="Proteomes" id="UP001642483"/>
    </source>
</evidence>
<evidence type="ECO:0000259" key="7">
    <source>
        <dbReference type="PROSITE" id="PS51162"/>
    </source>
</evidence>
<evidence type="ECO:0000256" key="6">
    <source>
        <dbReference type="SAM" id="SignalP"/>
    </source>
</evidence>
<evidence type="ECO:0000256" key="5">
    <source>
        <dbReference type="PROSITE-ProRule" id="PRU00500"/>
    </source>
</evidence>